<sequence length="309" mass="36243">MPVWIFGSFDIQMDEDINRTKKVTSFRSCFSVSKPPIFMEECSIRPYEYDMNPDDNQIGDETEIPFTPNWENTFGFSCRLNRPIPCNSKDFNPFSTNCSTSDLEFEEDASRLLLPDELINSKKYETLQSNNVEDLRASFLSERHPITGKRIPKEVMSLKDELPFGNYSLIFIDIDFFDLKSKLRTEMCQIGAYISNGTSMQGFIKPKDHNMLTHSNFYEVIEGRSYYKNPRDFNMHLMLSQKEVLINFLGFIEKSHDINYFDGVLILSLSDEATPYLLKALKKYDLFRRFEKRVKVIYLFLFSPKFTQN</sequence>
<accession>A0A7R8CMH1</accession>
<dbReference type="EMBL" id="HG994581">
    <property type="protein sequence ID" value="CAF2866565.1"/>
    <property type="molecule type" value="Genomic_DNA"/>
</dbReference>
<protein>
    <submittedName>
        <fullName evidence="2">(salmon louse) hypothetical protein</fullName>
    </submittedName>
</protein>
<evidence type="ECO:0000313" key="2">
    <source>
        <dbReference type="EMBL" id="CAF2866565.1"/>
    </source>
</evidence>
<dbReference type="Pfam" id="PF22123">
    <property type="entry name" value="Exu_RNase_H_like"/>
    <property type="match status" value="1"/>
</dbReference>
<keyword evidence="3" id="KW-1185">Reference proteome</keyword>
<evidence type="ECO:0000313" key="3">
    <source>
        <dbReference type="Proteomes" id="UP000675881"/>
    </source>
</evidence>
<feature type="domain" description="Exuperantia RNAse H-like" evidence="1">
    <location>
        <begin position="167"/>
        <end position="296"/>
    </location>
</feature>
<proteinExistence type="predicted"/>
<dbReference type="Proteomes" id="UP000675881">
    <property type="component" value="Chromosome 2"/>
</dbReference>
<dbReference type="AlphaFoldDB" id="A0A7R8CMH1"/>
<name>A0A7R8CMH1_LEPSM</name>
<gene>
    <name evidence="2" type="ORF">LSAA_6291</name>
</gene>
<evidence type="ECO:0000259" key="1">
    <source>
        <dbReference type="Pfam" id="PF22123"/>
    </source>
</evidence>
<reference evidence="2" key="1">
    <citation type="submission" date="2021-02" db="EMBL/GenBank/DDBJ databases">
        <authorList>
            <person name="Bekaert M."/>
        </authorList>
    </citation>
    <scope>NUCLEOTIDE SEQUENCE</scope>
    <source>
        <strain evidence="2">IoA-00</strain>
    </source>
</reference>
<organism evidence="2 3">
    <name type="scientific">Lepeophtheirus salmonis</name>
    <name type="common">Salmon louse</name>
    <name type="synonym">Caligus salmonis</name>
    <dbReference type="NCBI Taxonomy" id="72036"/>
    <lineage>
        <taxon>Eukaryota</taxon>
        <taxon>Metazoa</taxon>
        <taxon>Ecdysozoa</taxon>
        <taxon>Arthropoda</taxon>
        <taxon>Crustacea</taxon>
        <taxon>Multicrustacea</taxon>
        <taxon>Hexanauplia</taxon>
        <taxon>Copepoda</taxon>
        <taxon>Siphonostomatoida</taxon>
        <taxon>Caligidae</taxon>
        <taxon>Lepeophtheirus</taxon>
    </lineage>
</organism>
<dbReference type="InterPro" id="IPR054362">
    <property type="entry name" value="Exu_RNase_H-like"/>
</dbReference>